<dbReference type="EMBL" id="PNBA02000008">
    <property type="protein sequence ID" value="KAG6415576.1"/>
    <property type="molecule type" value="Genomic_DNA"/>
</dbReference>
<reference evidence="1" key="2">
    <citation type="submission" date="2020-08" db="EMBL/GenBank/DDBJ databases">
        <title>Plant Genome Project.</title>
        <authorList>
            <person name="Zhang R.-G."/>
        </authorList>
    </citation>
    <scope>NUCLEOTIDE SEQUENCE</scope>
    <source>
        <strain evidence="1">Huo1</strain>
        <tissue evidence="1">Leaf</tissue>
    </source>
</reference>
<accession>A0A8X8XQC5</accession>
<evidence type="ECO:0000313" key="1">
    <source>
        <dbReference type="EMBL" id="KAG6415576.1"/>
    </source>
</evidence>
<gene>
    <name evidence="1" type="ORF">SASPL_122989</name>
</gene>
<name>A0A8X8XQC5_SALSN</name>
<keyword evidence="2" id="KW-1185">Reference proteome</keyword>
<dbReference type="AlphaFoldDB" id="A0A8X8XQC5"/>
<dbReference type="PANTHER" id="PTHR34222:SF43">
    <property type="entry name" value="RETROTRANSPOSON GAG DOMAIN-CONTAINING PROTEIN"/>
    <property type="match status" value="1"/>
</dbReference>
<protein>
    <recommendedName>
        <fullName evidence="3">Retrotransposon gag domain-containing protein</fullName>
    </recommendedName>
</protein>
<reference evidence="1" key="1">
    <citation type="submission" date="2018-01" db="EMBL/GenBank/DDBJ databases">
        <authorList>
            <person name="Mao J.F."/>
        </authorList>
    </citation>
    <scope>NUCLEOTIDE SEQUENCE</scope>
    <source>
        <strain evidence="1">Huo1</strain>
        <tissue evidence="1">Leaf</tissue>
    </source>
</reference>
<sequence>MGIHQSTTIESSRSGKPRISPCFRGLSRTWNHDLVPQFAQHLTTKALWKSFITTFGVRADPMQVYDLDTKTGKVVQRNRTLEEYWTDLQDLWVNIESRKPCPYTCCEKGPVIYNKENETKKLYQFLRGLDDCYDRLRQELLKEMSEPTAESALGIMTQEEGRTHIWKPELNPAGIGPGFGEETPSKAGWWAGQVTTVEGISEKHFAPSNEVGKAATNNEGELGTIESFSLANEEMARVHDEKKVPAHLDQLGENKHNWEEVVIGEKGCIAKVS</sequence>
<comment type="caution">
    <text evidence="1">The sequence shown here is derived from an EMBL/GenBank/DDBJ whole genome shotgun (WGS) entry which is preliminary data.</text>
</comment>
<organism evidence="1">
    <name type="scientific">Salvia splendens</name>
    <name type="common">Scarlet sage</name>
    <dbReference type="NCBI Taxonomy" id="180675"/>
    <lineage>
        <taxon>Eukaryota</taxon>
        <taxon>Viridiplantae</taxon>
        <taxon>Streptophyta</taxon>
        <taxon>Embryophyta</taxon>
        <taxon>Tracheophyta</taxon>
        <taxon>Spermatophyta</taxon>
        <taxon>Magnoliopsida</taxon>
        <taxon>eudicotyledons</taxon>
        <taxon>Gunneridae</taxon>
        <taxon>Pentapetalae</taxon>
        <taxon>asterids</taxon>
        <taxon>lamiids</taxon>
        <taxon>Lamiales</taxon>
        <taxon>Lamiaceae</taxon>
        <taxon>Nepetoideae</taxon>
        <taxon>Mentheae</taxon>
        <taxon>Salviinae</taxon>
        <taxon>Salvia</taxon>
        <taxon>Salvia subgen. Calosphace</taxon>
        <taxon>core Calosphace</taxon>
    </lineage>
</organism>
<evidence type="ECO:0008006" key="3">
    <source>
        <dbReference type="Google" id="ProtNLM"/>
    </source>
</evidence>
<evidence type="ECO:0000313" key="2">
    <source>
        <dbReference type="Proteomes" id="UP000298416"/>
    </source>
</evidence>
<proteinExistence type="predicted"/>
<dbReference type="PANTHER" id="PTHR34222">
    <property type="entry name" value="GAG_PRE-INTEGRS DOMAIN-CONTAINING PROTEIN"/>
    <property type="match status" value="1"/>
</dbReference>
<dbReference type="Proteomes" id="UP000298416">
    <property type="component" value="Unassembled WGS sequence"/>
</dbReference>